<dbReference type="Proteomes" id="UP000542742">
    <property type="component" value="Unassembled WGS sequence"/>
</dbReference>
<reference evidence="1 2" key="1">
    <citation type="submission" date="2020-08" db="EMBL/GenBank/DDBJ databases">
        <title>Sequencing the genomes of 1000 actinobacteria strains.</title>
        <authorList>
            <person name="Klenk H.-P."/>
        </authorList>
    </citation>
    <scope>NUCLEOTIDE SEQUENCE [LARGE SCALE GENOMIC DNA]</scope>
    <source>
        <strain evidence="1 2">DSM 45518</strain>
    </source>
</reference>
<name>A0A7W7G6M0_9ACTN</name>
<evidence type="ECO:0000313" key="1">
    <source>
        <dbReference type="EMBL" id="MBB4697555.1"/>
    </source>
</evidence>
<sequence>MPLAGEQAVTVVAWSPGRDHPLLPSLLSLADELANTLDLTSWG</sequence>
<proteinExistence type="predicted"/>
<organism evidence="1 2">
    <name type="scientific">Paractinoplanes abujensis</name>
    <dbReference type="NCBI Taxonomy" id="882441"/>
    <lineage>
        <taxon>Bacteria</taxon>
        <taxon>Bacillati</taxon>
        <taxon>Actinomycetota</taxon>
        <taxon>Actinomycetes</taxon>
        <taxon>Micromonosporales</taxon>
        <taxon>Micromonosporaceae</taxon>
        <taxon>Paractinoplanes</taxon>
    </lineage>
</organism>
<dbReference type="AlphaFoldDB" id="A0A7W7G6M0"/>
<comment type="caution">
    <text evidence="1">The sequence shown here is derived from an EMBL/GenBank/DDBJ whole genome shotgun (WGS) entry which is preliminary data.</text>
</comment>
<evidence type="ECO:0000313" key="2">
    <source>
        <dbReference type="Proteomes" id="UP000542742"/>
    </source>
</evidence>
<keyword evidence="2" id="KW-1185">Reference proteome</keyword>
<dbReference type="EMBL" id="JACHMF010000001">
    <property type="protein sequence ID" value="MBB4697555.1"/>
    <property type="molecule type" value="Genomic_DNA"/>
</dbReference>
<dbReference type="RefSeq" id="WP_260416665.1">
    <property type="nucleotide sequence ID" value="NZ_BOMC01000033.1"/>
</dbReference>
<accession>A0A7W7G6M0</accession>
<protein>
    <submittedName>
        <fullName evidence="1">Uncharacterized protein</fullName>
    </submittedName>
</protein>
<gene>
    <name evidence="1" type="ORF">BKA14_007703</name>
</gene>